<reference evidence="2 3" key="1">
    <citation type="journal article" date="2024" name="J Genomics">
        <title>Draft genome sequencing and assembly of Favolaschia claudopus CIRM-BRFM 2984 isolated from oak limbs.</title>
        <authorList>
            <person name="Navarro D."/>
            <person name="Drula E."/>
            <person name="Chaduli D."/>
            <person name="Cazenave R."/>
            <person name="Ahrendt S."/>
            <person name="Wang J."/>
            <person name="Lipzen A."/>
            <person name="Daum C."/>
            <person name="Barry K."/>
            <person name="Grigoriev I.V."/>
            <person name="Favel A."/>
            <person name="Rosso M.N."/>
            <person name="Martin F."/>
        </authorList>
    </citation>
    <scope>NUCLEOTIDE SEQUENCE [LARGE SCALE GENOMIC DNA]</scope>
    <source>
        <strain evidence="2 3">CIRM-BRFM 2984</strain>
    </source>
</reference>
<dbReference type="EMBL" id="JAWWNJ010000155">
    <property type="protein sequence ID" value="KAK6981023.1"/>
    <property type="molecule type" value="Genomic_DNA"/>
</dbReference>
<protein>
    <submittedName>
        <fullName evidence="2">Uncharacterized protein</fullName>
    </submittedName>
</protein>
<sequence>MTVLKNIVGTKYVPNGPTNHGSLTAKGLTGLVDLLYGLERKPLELERLNGARRVDYHRGLATGNGELGTQSLPKGPQTRGIRGNNDSVGGNRGQHMKNASRI</sequence>
<evidence type="ECO:0000313" key="3">
    <source>
        <dbReference type="Proteomes" id="UP001362999"/>
    </source>
</evidence>
<name>A0AAV9ZFG9_9AGAR</name>
<dbReference type="Proteomes" id="UP001362999">
    <property type="component" value="Unassembled WGS sequence"/>
</dbReference>
<gene>
    <name evidence="2" type="ORF">R3P38DRAFT_2808793</name>
</gene>
<evidence type="ECO:0000256" key="1">
    <source>
        <dbReference type="SAM" id="MobiDB-lite"/>
    </source>
</evidence>
<evidence type="ECO:0000313" key="2">
    <source>
        <dbReference type="EMBL" id="KAK6981023.1"/>
    </source>
</evidence>
<keyword evidence="3" id="KW-1185">Reference proteome</keyword>
<feature type="region of interest" description="Disordered" evidence="1">
    <location>
        <begin position="60"/>
        <end position="102"/>
    </location>
</feature>
<proteinExistence type="predicted"/>
<comment type="caution">
    <text evidence="2">The sequence shown here is derived from an EMBL/GenBank/DDBJ whole genome shotgun (WGS) entry which is preliminary data.</text>
</comment>
<organism evidence="2 3">
    <name type="scientific">Favolaschia claudopus</name>
    <dbReference type="NCBI Taxonomy" id="2862362"/>
    <lineage>
        <taxon>Eukaryota</taxon>
        <taxon>Fungi</taxon>
        <taxon>Dikarya</taxon>
        <taxon>Basidiomycota</taxon>
        <taxon>Agaricomycotina</taxon>
        <taxon>Agaricomycetes</taxon>
        <taxon>Agaricomycetidae</taxon>
        <taxon>Agaricales</taxon>
        <taxon>Marasmiineae</taxon>
        <taxon>Mycenaceae</taxon>
        <taxon>Favolaschia</taxon>
    </lineage>
</organism>
<accession>A0AAV9ZFG9</accession>
<dbReference type="AlphaFoldDB" id="A0AAV9ZFG9"/>